<keyword evidence="1" id="KW-0343">GTPase activation</keyword>
<dbReference type="InterPro" id="IPR050729">
    <property type="entry name" value="Rho-GAP"/>
</dbReference>
<feature type="region of interest" description="Disordered" evidence="2">
    <location>
        <begin position="77"/>
        <end position="156"/>
    </location>
</feature>
<dbReference type="SMART" id="SM00324">
    <property type="entry name" value="RhoGAP"/>
    <property type="match status" value="1"/>
</dbReference>
<organism evidence="4 5">
    <name type="scientific">Nannochloropsis gaditana</name>
    <dbReference type="NCBI Taxonomy" id="72520"/>
    <lineage>
        <taxon>Eukaryota</taxon>
        <taxon>Sar</taxon>
        <taxon>Stramenopiles</taxon>
        <taxon>Ochrophyta</taxon>
        <taxon>Eustigmatophyceae</taxon>
        <taxon>Eustigmatales</taxon>
        <taxon>Monodopsidaceae</taxon>
        <taxon>Nannochloropsis</taxon>
    </lineage>
</organism>
<dbReference type="GO" id="GO:0005737">
    <property type="term" value="C:cytoplasm"/>
    <property type="evidence" value="ECO:0007669"/>
    <property type="project" value="TreeGrafter"/>
</dbReference>
<accession>W7U8J0</accession>
<sequence>MCLCVSCHGCHRQDEVVRVSVAKQEAHSRVGAWPCDRFPKMGDDAYRHNTHHHHAGHKKGSFLNKLFARQSSLKAAIGYGPSRGDHECSEKDDEGRASSPSRQQGEHQGSRFHFPHSPLSSSTPIFSSIRTRAGTKVGTEGLTGGRGGTREKSGAIRDCGTGEERLTGRFLPPLTPAASASVKTALDFLGSTALGVEGLYRVSGNKLDVDSLKALMAEGLLVSAETLRSHYPDKHVVAGAIKKVLQEHEPLLSYRLYADFVAASFNPTAGPLEGNEGDRACKEESGGKEGRYRALVQDLSPAPRDLLGHLMRHLVRVAERKEANRMTPENLAVTVGLHLLRKSESVTEVSIHQLEKERAVIMDLIALCPVLFPADAQASKKQAPAKPFHLPRSVKSAPPGREACHFFSLTDEMARRTAPLSMRTAEEGIDGEHCAGASVTLKPPPKPLGRPPNPLMTGSSSRQEHCLKMDHGRNRSHVNQGNMATGHVMDCAMNREEIRKKDLAIAPEVWKVSTGLPSFPGISPQHPPAKPSRTTPQCTPSIEPSVIFWTRAILARLEGLEETYAAWSLVNNLTNARCSNCTAC</sequence>
<dbReference type="EMBL" id="AZIL01000174">
    <property type="protein sequence ID" value="EWM29269.1"/>
    <property type="molecule type" value="Genomic_DNA"/>
</dbReference>
<dbReference type="GO" id="GO:0005096">
    <property type="term" value="F:GTPase activator activity"/>
    <property type="evidence" value="ECO:0007669"/>
    <property type="project" value="UniProtKB-KW"/>
</dbReference>
<dbReference type="InterPro" id="IPR000198">
    <property type="entry name" value="RhoGAP_dom"/>
</dbReference>
<dbReference type="Gene3D" id="1.10.555.10">
    <property type="entry name" value="Rho GTPase activation protein"/>
    <property type="match status" value="1"/>
</dbReference>
<dbReference type="Proteomes" id="UP000019335">
    <property type="component" value="Chromosome 3"/>
</dbReference>
<dbReference type="PROSITE" id="PS50238">
    <property type="entry name" value="RHOGAP"/>
    <property type="match status" value="1"/>
</dbReference>
<feature type="compositionally biased region" description="Low complexity" evidence="2">
    <location>
        <begin position="117"/>
        <end position="132"/>
    </location>
</feature>
<dbReference type="SUPFAM" id="SSF48350">
    <property type="entry name" value="GTPase activation domain, GAP"/>
    <property type="match status" value="1"/>
</dbReference>
<gene>
    <name evidence="4" type="ORF">Naga_100029g17</name>
</gene>
<name>W7U8J0_9STRA</name>
<feature type="domain" description="Rho-GAP" evidence="3">
    <location>
        <begin position="172"/>
        <end position="372"/>
    </location>
</feature>
<proteinExistence type="predicted"/>
<feature type="compositionally biased region" description="Basic and acidic residues" evidence="2">
    <location>
        <begin position="83"/>
        <end position="96"/>
    </location>
</feature>
<evidence type="ECO:0000313" key="5">
    <source>
        <dbReference type="Proteomes" id="UP000019335"/>
    </source>
</evidence>
<reference evidence="4 5" key="1">
    <citation type="journal article" date="2014" name="Mol. Plant">
        <title>Chromosome Scale Genome Assembly and Transcriptome Profiling of Nannochloropsis gaditana in Nitrogen Depletion.</title>
        <authorList>
            <person name="Corteggiani Carpinelli E."/>
            <person name="Telatin A."/>
            <person name="Vitulo N."/>
            <person name="Forcato C."/>
            <person name="D'Angelo M."/>
            <person name="Schiavon R."/>
            <person name="Vezzi A."/>
            <person name="Giacometti G.M."/>
            <person name="Morosinotto T."/>
            <person name="Valle G."/>
        </authorList>
    </citation>
    <scope>NUCLEOTIDE SEQUENCE [LARGE SCALE GENOMIC DNA]</scope>
    <source>
        <strain evidence="4 5">B-31</strain>
    </source>
</reference>
<dbReference type="OrthoDB" id="79452at2759"/>
<evidence type="ECO:0000313" key="4">
    <source>
        <dbReference type="EMBL" id="EWM29269.1"/>
    </source>
</evidence>
<dbReference type="AlphaFoldDB" id="W7U8J0"/>
<dbReference type="GO" id="GO:0007165">
    <property type="term" value="P:signal transduction"/>
    <property type="evidence" value="ECO:0007669"/>
    <property type="project" value="InterPro"/>
</dbReference>
<protein>
    <submittedName>
        <fullName evidence="4">Rho gtpase-activating protein 12</fullName>
    </submittedName>
</protein>
<dbReference type="PANTHER" id="PTHR23176">
    <property type="entry name" value="RHO/RAC/CDC GTPASE-ACTIVATING PROTEIN"/>
    <property type="match status" value="1"/>
</dbReference>
<dbReference type="CDD" id="cd00159">
    <property type="entry name" value="RhoGAP"/>
    <property type="match status" value="1"/>
</dbReference>
<keyword evidence="5" id="KW-1185">Reference proteome</keyword>
<evidence type="ECO:0000256" key="2">
    <source>
        <dbReference type="SAM" id="MobiDB-lite"/>
    </source>
</evidence>
<dbReference type="PANTHER" id="PTHR23176:SF0">
    <property type="entry name" value="RHO GTPASE ACTIVATING PROTEIN AT 19D, ISOFORM D"/>
    <property type="match status" value="1"/>
</dbReference>
<dbReference type="Pfam" id="PF00620">
    <property type="entry name" value="RhoGAP"/>
    <property type="match status" value="1"/>
</dbReference>
<comment type="caution">
    <text evidence="4">The sequence shown here is derived from an EMBL/GenBank/DDBJ whole genome shotgun (WGS) entry which is preliminary data.</text>
</comment>
<evidence type="ECO:0000259" key="3">
    <source>
        <dbReference type="PROSITE" id="PS50238"/>
    </source>
</evidence>
<dbReference type="InterPro" id="IPR008936">
    <property type="entry name" value="Rho_GTPase_activation_prot"/>
</dbReference>
<evidence type="ECO:0000256" key="1">
    <source>
        <dbReference type="ARBA" id="ARBA00022468"/>
    </source>
</evidence>